<dbReference type="Gene3D" id="3.50.50.60">
    <property type="entry name" value="FAD/NAD(P)-binding domain"/>
    <property type="match status" value="2"/>
</dbReference>
<dbReference type="PANTHER" id="PTHR42783">
    <property type="entry name" value="GLUTAMATE SYNTHASE [NADPH] SMALL CHAIN"/>
    <property type="match status" value="1"/>
</dbReference>
<dbReference type="PANTHER" id="PTHR42783:SF3">
    <property type="entry name" value="GLUTAMATE SYNTHASE [NADPH] SMALL CHAIN-RELATED"/>
    <property type="match status" value="1"/>
</dbReference>
<organism evidence="4">
    <name type="scientific">hydrothermal vent metagenome</name>
    <dbReference type="NCBI Taxonomy" id="652676"/>
    <lineage>
        <taxon>unclassified sequences</taxon>
        <taxon>metagenomes</taxon>
        <taxon>ecological metagenomes</taxon>
    </lineage>
</organism>
<name>A0A1W1BNM3_9ZZZZ</name>
<dbReference type="GO" id="GO:0004355">
    <property type="term" value="F:glutamate synthase (NADPH) activity"/>
    <property type="evidence" value="ECO:0007669"/>
    <property type="project" value="UniProtKB-EC"/>
</dbReference>
<dbReference type="InterPro" id="IPR009051">
    <property type="entry name" value="Helical_ferredxn"/>
</dbReference>
<feature type="region of interest" description="Disordered" evidence="1">
    <location>
        <begin position="1"/>
        <end position="30"/>
    </location>
</feature>
<dbReference type="NCBIfam" id="TIGR01316">
    <property type="entry name" value="gltA"/>
    <property type="match status" value="1"/>
</dbReference>
<feature type="domain" description="FAD/NAD(P)-binding" evidence="2">
    <location>
        <begin position="157"/>
        <end position="464"/>
    </location>
</feature>
<dbReference type="SUPFAM" id="SSF46548">
    <property type="entry name" value="alpha-helical ferredoxin"/>
    <property type="match status" value="1"/>
</dbReference>
<dbReference type="Pfam" id="PF14691">
    <property type="entry name" value="Fer4_20"/>
    <property type="match status" value="1"/>
</dbReference>
<reference evidence="4" key="1">
    <citation type="submission" date="2016-10" db="EMBL/GenBank/DDBJ databases">
        <authorList>
            <person name="de Groot N.N."/>
        </authorList>
    </citation>
    <scope>NUCLEOTIDE SEQUENCE</scope>
</reference>
<accession>A0A1W1BNM3</accession>
<evidence type="ECO:0000313" key="4">
    <source>
        <dbReference type="EMBL" id="SFV55178.1"/>
    </source>
</evidence>
<dbReference type="SUPFAM" id="SSF51971">
    <property type="entry name" value="Nucleotide-binding domain"/>
    <property type="match status" value="1"/>
</dbReference>
<dbReference type="AlphaFoldDB" id="A0A1W1BNM3"/>
<gene>
    <name evidence="4" type="ORF">MNB_SV-12-316</name>
</gene>
<dbReference type="InterPro" id="IPR028261">
    <property type="entry name" value="DPD_II"/>
</dbReference>
<feature type="compositionally biased region" description="Basic and acidic residues" evidence="1">
    <location>
        <begin position="1"/>
        <end position="12"/>
    </location>
</feature>
<dbReference type="InterPro" id="IPR023753">
    <property type="entry name" value="FAD/NAD-binding_dom"/>
</dbReference>
<keyword evidence="4" id="KW-0560">Oxidoreductase</keyword>
<dbReference type="GO" id="GO:0051536">
    <property type="term" value="F:iron-sulfur cluster binding"/>
    <property type="evidence" value="ECO:0007669"/>
    <property type="project" value="InterPro"/>
</dbReference>
<evidence type="ECO:0000259" key="2">
    <source>
        <dbReference type="Pfam" id="PF07992"/>
    </source>
</evidence>
<feature type="domain" description="Dihydroprymidine dehydrogenase" evidence="3">
    <location>
        <begin position="31"/>
        <end position="144"/>
    </location>
</feature>
<dbReference type="InterPro" id="IPR036188">
    <property type="entry name" value="FAD/NAD-bd_sf"/>
</dbReference>
<proteinExistence type="predicted"/>
<dbReference type="Pfam" id="PF07992">
    <property type="entry name" value="Pyr_redox_2"/>
    <property type="match status" value="1"/>
</dbReference>
<dbReference type="PRINTS" id="PR00419">
    <property type="entry name" value="ADXRDTASE"/>
</dbReference>
<dbReference type="EMBL" id="FPHE01000059">
    <property type="protein sequence ID" value="SFV55178.1"/>
    <property type="molecule type" value="Genomic_DNA"/>
</dbReference>
<dbReference type="Gene3D" id="1.10.1060.10">
    <property type="entry name" value="Alpha-helical ferredoxin"/>
    <property type="match status" value="1"/>
</dbReference>
<evidence type="ECO:0000256" key="1">
    <source>
        <dbReference type="SAM" id="MobiDB-lite"/>
    </source>
</evidence>
<dbReference type="EC" id="1.4.1.13" evidence="4"/>
<evidence type="ECO:0000259" key="3">
    <source>
        <dbReference type="Pfam" id="PF14691"/>
    </source>
</evidence>
<sequence>MSFDIPAKEMTKKERRQIPKQQMPEQPADVRNKDFSEVTLGYTLLDAQYEAARCIQCKDPACVKGCPVGIDIPGFLNMIVNDDREGAMDRVWESTALPAVCGRVCPQEIQCEEVCVVKNDKKGKPAVGIGNLEMYIADWARKTGYKNKVEIAPPTGKKVAVVGSGPAGITVAGDLAVKGYEVTIYEAFHRAGGVLLYGIPEFRLAKDIVDYEIEQLKALGVKIVCNTVVGRTVDVDELMEDYGYDAVFIGVGAGLPNFLNIPGEDLNGVFSANEYLTRANLMKAFDFPKYDTPIIPGKNVAILGAGNVAMDAARTAVRLGAETVTIVYRRTKEQAPSRHIEIHHAEEEGVQFKFLTSPLEFIGDEKGKLISIKCEKMVLGEPDEGGRQRPIPTGEFDSFDCDLAIIAIGTSANPLLTRVTDNLELNKWGNIEADTKTGKTTKKGVWAGGDITLGQATVILAMGMGRDSANSIDAYLKGEEEW</sequence>
<dbReference type="InterPro" id="IPR006004">
    <property type="entry name" value="SudA-like"/>
</dbReference>
<protein>
    <submittedName>
        <fullName evidence="4">Glutamate synthase [NADPH] small chain</fullName>
        <ecNumber evidence="4">1.4.1.13</ecNumber>
    </submittedName>
</protein>